<sequence>MVGGSGISRRQLGVAACAVAIGLTACGSRTSKSAGGAPDAAEVTAQTLGYTVNVDKPGGGPGYLFFVSGTTAADPGTTARPAVLVIADRTGKVVWQRQLPTGQTAGNLRVQSYQGNPVLTWYQGLKKGGHGLGVSYLADAHYNVIATLTPGGDLSSDIHEFRLTPEGHALMTSYQEVTTDLTAIGGPRDGKIYNCIASVVDVAAKKPLFQWDALSHVPITDSPATYTAGQTLDPYHMNSIALDPAGNLVISMRAMSTVFNVDPRSGVINWQLGGRHSTFALGDGVEFAYQHDAEMPDANTLTLFDNHFEGNNGQTSGGPVPTSLKWIGLDFAGRRATLLRTQTHPDKLSTGAMGNLQQLPGGNTFSGWGTAGHIAEFTPAGDMVYDATLTGGTYRAFLNEWTGDPVEPPTLNFTDDTAHAVWNGATEVRRWRLLYGPESRSMTTLSTVDWSGYDTAIPVPAGKTAGKPAGKPAGNGGYYQLQALDAGGGVIAQSVPVPR</sequence>
<gene>
    <name evidence="1" type="ORF">BST12_15695</name>
</gene>
<protein>
    <recommendedName>
        <fullName evidence="3">ArsR family transcriptional regulator</fullName>
    </recommendedName>
</protein>
<keyword evidence="2" id="KW-1185">Reference proteome</keyword>
<dbReference type="OrthoDB" id="3225323at2"/>
<comment type="caution">
    <text evidence="1">The sequence shown here is derived from an EMBL/GenBank/DDBJ whole genome shotgun (WGS) entry which is preliminary data.</text>
</comment>
<dbReference type="AlphaFoldDB" id="A0A1W9ZQY7"/>
<evidence type="ECO:0008006" key="3">
    <source>
        <dbReference type="Google" id="ProtNLM"/>
    </source>
</evidence>
<reference evidence="1 2" key="1">
    <citation type="submission" date="2017-02" db="EMBL/GenBank/DDBJ databases">
        <title>The new phylogeny of genus Mycobacterium.</title>
        <authorList>
            <person name="Tortoli E."/>
            <person name="Trovato A."/>
            <person name="Cirillo D.M."/>
        </authorList>
    </citation>
    <scope>NUCLEOTIDE SEQUENCE [LARGE SCALE GENOMIC DNA]</scope>
    <source>
        <strain evidence="1 2">DSM 45057</strain>
    </source>
</reference>
<accession>A0A1W9ZQY7</accession>
<organism evidence="1 2">
    <name type="scientific">Mycobacterium angelicum</name>
    <dbReference type="NCBI Taxonomy" id="470074"/>
    <lineage>
        <taxon>Bacteria</taxon>
        <taxon>Bacillati</taxon>
        <taxon>Actinomycetota</taxon>
        <taxon>Actinomycetes</taxon>
        <taxon>Mycobacteriales</taxon>
        <taxon>Mycobacteriaceae</taxon>
        <taxon>Mycobacterium</taxon>
    </lineage>
</organism>
<evidence type="ECO:0000313" key="1">
    <source>
        <dbReference type="EMBL" id="ORA20211.1"/>
    </source>
</evidence>
<proteinExistence type="predicted"/>
<dbReference type="PANTHER" id="PTHR35340:SF5">
    <property type="entry name" value="ASST-DOMAIN-CONTAINING PROTEIN"/>
    <property type="match status" value="1"/>
</dbReference>
<dbReference type="PANTHER" id="PTHR35340">
    <property type="entry name" value="PQQ ENZYME REPEAT PROTEIN-RELATED"/>
    <property type="match status" value="1"/>
</dbReference>
<dbReference type="Pfam" id="PF14269">
    <property type="entry name" value="Arylsulfotran_2"/>
    <property type="match status" value="1"/>
</dbReference>
<dbReference type="RefSeq" id="WP_083114038.1">
    <property type="nucleotide sequence ID" value="NZ_JACKTS010000040.1"/>
</dbReference>
<name>A0A1W9ZQY7_MYCAN</name>
<dbReference type="InterPro" id="IPR053143">
    <property type="entry name" value="Arylsulfate_ST"/>
</dbReference>
<dbReference type="Proteomes" id="UP000192284">
    <property type="component" value="Unassembled WGS sequence"/>
</dbReference>
<evidence type="ECO:0000313" key="2">
    <source>
        <dbReference type="Proteomes" id="UP000192284"/>
    </source>
</evidence>
<dbReference type="InterPro" id="IPR039535">
    <property type="entry name" value="ASST-like"/>
</dbReference>
<dbReference type="EMBL" id="MVHE01000024">
    <property type="protein sequence ID" value="ORA20211.1"/>
    <property type="molecule type" value="Genomic_DNA"/>
</dbReference>